<evidence type="ECO:0000313" key="1">
    <source>
        <dbReference type="EMBL" id="KAJ1951105.1"/>
    </source>
</evidence>
<name>A0ACC1JH37_9FUNG</name>
<evidence type="ECO:0000313" key="2">
    <source>
        <dbReference type="Proteomes" id="UP001150603"/>
    </source>
</evidence>
<sequence length="107" mass="12086">MSIVNINISRAQKLSLEHADKILESEFICLTKMREILGRLGGYWDLDSGSIMKITAGTLDEAIEGIHSMTCLFQGYDGDFEPGCETDQRMKEFIDRANAWVRVNRAV</sequence>
<comment type="caution">
    <text evidence="1">The sequence shown here is derived from an EMBL/GenBank/DDBJ whole genome shotgun (WGS) entry which is preliminary data.</text>
</comment>
<keyword evidence="2" id="KW-1185">Reference proteome</keyword>
<accession>A0ACC1JH37</accession>
<gene>
    <name evidence="1" type="ORF">FBU59_000352</name>
</gene>
<protein>
    <submittedName>
        <fullName evidence="1">Uncharacterized protein</fullName>
    </submittedName>
</protein>
<dbReference type="Proteomes" id="UP001150603">
    <property type="component" value="Unassembled WGS sequence"/>
</dbReference>
<proteinExistence type="predicted"/>
<reference evidence="1" key="1">
    <citation type="submission" date="2022-07" db="EMBL/GenBank/DDBJ databases">
        <title>Phylogenomic reconstructions and comparative analyses of Kickxellomycotina fungi.</title>
        <authorList>
            <person name="Reynolds N.K."/>
            <person name="Stajich J.E."/>
            <person name="Barry K."/>
            <person name="Grigoriev I.V."/>
            <person name="Crous P."/>
            <person name="Smith M.E."/>
        </authorList>
    </citation>
    <scope>NUCLEOTIDE SEQUENCE</scope>
    <source>
        <strain evidence="1">NRRL 5244</strain>
    </source>
</reference>
<dbReference type="EMBL" id="JANBPW010000058">
    <property type="protein sequence ID" value="KAJ1951105.1"/>
    <property type="molecule type" value="Genomic_DNA"/>
</dbReference>
<organism evidence="1 2">
    <name type="scientific">Linderina macrospora</name>
    <dbReference type="NCBI Taxonomy" id="4868"/>
    <lineage>
        <taxon>Eukaryota</taxon>
        <taxon>Fungi</taxon>
        <taxon>Fungi incertae sedis</taxon>
        <taxon>Zoopagomycota</taxon>
        <taxon>Kickxellomycotina</taxon>
        <taxon>Kickxellomycetes</taxon>
        <taxon>Kickxellales</taxon>
        <taxon>Kickxellaceae</taxon>
        <taxon>Linderina</taxon>
    </lineage>
</organism>